<reference evidence="2 3" key="1">
    <citation type="submission" date="2019-03" db="EMBL/GenBank/DDBJ databases">
        <title>First draft genome of Liparis tanakae, snailfish: a comprehensive survey of snailfish specific genes.</title>
        <authorList>
            <person name="Kim W."/>
            <person name="Song I."/>
            <person name="Jeong J.-H."/>
            <person name="Kim D."/>
            <person name="Kim S."/>
            <person name="Ryu S."/>
            <person name="Song J.Y."/>
            <person name="Lee S.K."/>
        </authorList>
    </citation>
    <scope>NUCLEOTIDE SEQUENCE [LARGE SCALE GENOMIC DNA]</scope>
    <source>
        <tissue evidence="2">Muscle</tissue>
    </source>
</reference>
<dbReference type="Proteomes" id="UP000314294">
    <property type="component" value="Unassembled WGS sequence"/>
</dbReference>
<evidence type="ECO:0000256" key="1">
    <source>
        <dbReference type="SAM" id="MobiDB-lite"/>
    </source>
</evidence>
<feature type="compositionally biased region" description="Polar residues" evidence="1">
    <location>
        <begin position="22"/>
        <end position="35"/>
    </location>
</feature>
<keyword evidence="3" id="KW-1185">Reference proteome</keyword>
<name>A0A4Z2GMJ6_9TELE</name>
<accession>A0A4Z2GMJ6</accession>
<dbReference type="AlphaFoldDB" id="A0A4Z2GMJ6"/>
<sequence>MQDPGLQSAAKRSASLRCPDSQRGSTFPSVPSHSGGTRRGHGAREAGNGNGNVSRFVNAVCSLLSPQLEGRRRVENRV</sequence>
<dbReference type="EMBL" id="SRLO01000503">
    <property type="protein sequence ID" value="TNN53882.1"/>
    <property type="molecule type" value="Genomic_DNA"/>
</dbReference>
<protein>
    <submittedName>
        <fullName evidence="2">Uncharacterized protein</fullName>
    </submittedName>
</protein>
<organism evidence="2 3">
    <name type="scientific">Liparis tanakae</name>
    <name type="common">Tanaka's snailfish</name>
    <dbReference type="NCBI Taxonomy" id="230148"/>
    <lineage>
        <taxon>Eukaryota</taxon>
        <taxon>Metazoa</taxon>
        <taxon>Chordata</taxon>
        <taxon>Craniata</taxon>
        <taxon>Vertebrata</taxon>
        <taxon>Euteleostomi</taxon>
        <taxon>Actinopterygii</taxon>
        <taxon>Neopterygii</taxon>
        <taxon>Teleostei</taxon>
        <taxon>Neoteleostei</taxon>
        <taxon>Acanthomorphata</taxon>
        <taxon>Eupercaria</taxon>
        <taxon>Perciformes</taxon>
        <taxon>Cottioidei</taxon>
        <taxon>Cottales</taxon>
        <taxon>Liparidae</taxon>
        <taxon>Liparis</taxon>
    </lineage>
</organism>
<comment type="caution">
    <text evidence="2">The sequence shown here is derived from an EMBL/GenBank/DDBJ whole genome shotgun (WGS) entry which is preliminary data.</text>
</comment>
<feature type="region of interest" description="Disordered" evidence="1">
    <location>
        <begin position="1"/>
        <end position="52"/>
    </location>
</feature>
<evidence type="ECO:0000313" key="3">
    <source>
        <dbReference type="Proteomes" id="UP000314294"/>
    </source>
</evidence>
<evidence type="ECO:0000313" key="2">
    <source>
        <dbReference type="EMBL" id="TNN53882.1"/>
    </source>
</evidence>
<gene>
    <name evidence="2" type="ORF">EYF80_035943</name>
</gene>
<proteinExistence type="predicted"/>